<dbReference type="AlphaFoldDB" id="A0A0P0R7E0"/>
<dbReference type="KEGG" id="bcai:K788_0002634"/>
<organism evidence="1 2">
    <name type="scientific">Paraburkholderia caribensis MBA4</name>
    <dbReference type="NCBI Taxonomy" id="1323664"/>
    <lineage>
        <taxon>Bacteria</taxon>
        <taxon>Pseudomonadati</taxon>
        <taxon>Pseudomonadota</taxon>
        <taxon>Betaproteobacteria</taxon>
        <taxon>Burkholderiales</taxon>
        <taxon>Burkholderiaceae</taxon>
        <taxon>Paraburkholderia</taxon>
    </lineage>
</organism>
<evidence type="ECO:0000313" key="2">
    <source>
        <dbReference type="Proteomes" id="UP000019146"/>
    </source>
</evidence>
<evidence type="ECO:0000313" key="1">
    <source>
        <dbReference type="EMBL" id="ALL63913.1"/>
    </source>
</evidence>
<dbReference type="Proteomes" id="UP000019146">
    <property type="component" value="Chromosome 1"/>
</dbReference>
<reference evidence="1 2" key="1">
    <citation type="journal article" date="2014" name="Genome Announc.">
        <title>Draft Genome Sequence of the Haloacid-Degrading Burkholderia caribensis Strain MBA4.</title>
        <authorList>
            <person name="Pan Y."/>
            <person name="Kong K.F."/>
            <person name="Tsang J.S."/>
        </authorList>
    </citation>
    <scope>NUCLEOTIDE SEQUENCE [LARGE SCALE GENOMIC DNA]</scope>
    <source>
        <strain evidence="1 2">MBA4</strain>
    </source>
</reference>
<accession>A0A0P0R7E0</accession>
<gene>
    <name evidence="1" type="ORF">K788_0002634</name>
</gene>
<protein>
    <submittedName>
        <fullName evidence="1">Uncharacterized protein</fullName>
    </submittedName>
</protein>
<dbReference type="EMBL" id="CP012746">
    <property type="protein sequence ID" value="ALL63913.1"/>
    <property type="molecule type" value="Genomic_DNA"/>
</dbReference>
<proteinExistence type="predicted"/>
<name>A0A0P0R7E0_9BURK</name>
<sequence length="51" mass="5571">METPTNYSCCPVHRFSKVAVTAHGAAMPAASDLYRFRKGLVTDLSQSVLRS</sequence>